<gene>
    <name evidence="2" type="ORF">KO508_00975</name>
</gene>
<dbReference type="EMBL" id="JAHKPV010000001">
    <property type="protein sequence ID" value="MBU2872564.1"/>
    <property type="molecule type" value="Genomic_DNA"/>
</dbReference>
<dbReference type="RefSeq" id="WP_216006487.1">
    <property type="nucleotide sequence ID" value="NZ_JAHKPV010000001.1"/>
</dbReference>
<evidence type="ECO:0000313" key="3">
    <source>
        <dbReference type="Proteomes" id="UP000753376"/>
    </source>
</evidence>
<dbReference type="Pfam" id="PF19577">
    <property type="entry name" value="DcaP"/>
    <property type="match status" value="1"/>
</dbReference>
<feature type="signal peptide" evidence="1">
    <location>
        <begin position="1"/>
        <end position="27"/>
    </location>
</feature>
<reference evidence="2 3" key="1">
    <citation type="submission" date="2021-05" db="EMBL/GenBank/DDBJ databases">
        <title>Draft genomes of bacteria isolated from model marine particles.</title>
        <authorList>
            <person name="Datta M.S."/>
            <person name="Schwartzman J.A."/>
            <person name="Enke T.N."/>
            <person name="Saavedra J."/>
            <person name="Cermak N."/>
            <person name="Cordero O.X."/>
        </authorList>
    </citation>
    <scope>NUCLEOTIDE SEQUENCE [LARGE SCALE GENOMIC DNA]</scope>
    <source>
        <strain evidence="2 3">D2M19</strain>
    </source>
</reference>
<sequence>MQSNKLRMAIRATATVAVLGMASQAHAFDFKAGDVDASVYGYARLSMSYDIDENLANNVQSANPNGITGSDIGGHFGASAAQSRIGVKATNANGVKFNIEGDFAPGNFRLRHGYGSYKGVLAGQTWSNYNSFVGSTPTLDFNGVVGNAGYQARTAQLRYTTGAMSFSVEDPQSSVNSPAALDSTPAFTARFENSSGGMGFSAGAVVKQNSYDDGTNDDSTLGFGVFGAASFAISDMFSIRGALNYVDGATNYLYLSGGSDAVVQGTSLENNSGMGGTLGTSIKLGGGSSINVAYGMTTLDDENLAASDTEANQNLFVNYMWTPVQNVMMGVEYGYFENEKQSGASEDASRVMFAAQYNF</sequence>
<dbReference type="Proteomes" id="UP000753376">
    <property type="component" value="Unassembled WGS sequence"/>
</dbReference>
<evidence type="ECO:0008006" key="4">
    <source>
        <dbReference type="Google" id="ProtNLM"/>
    </source>
</evidence>
<comment type="caution">
    <text evidence="2">The sequence shown here is derived from an EMBL/GenBank/DDBJ whole genome shotgun (WGS) entry which is preliminary data.</text>
</comment>
<dbReference type="InterPro" id="IPR045748">
    <property type="entry name" value="DcaP"/>
</dbReference>
<accession>A0ABS6A3L6</accession>
<feature type="chain" id="PRO_5045762918" description="Porin" evidence="1">
    <location>
        <begin position="28"/>
        <end position="359"/>
    </location>
</feature>
<organism evidence="2 3">
    <name type="scientific">Marinobacter salexigens</name>
    <dbReference type="NCBI Taxonomy" id="1925763"/>
    <lineage>
        <taxon>Bacteria</taxon>
        <taxon>Pseudomonadati</taxon>
        <taxon>Pseudomonadota</taxon>
        <taxon>Gammaproteobacteria</taxon>
        <taxon>Pseudomonadales</taxon>
        <taxon>Marinobacteraceae</taxon>
        <taxon>Marinobacter</taxon>
    </lineage>
</organism>
<evidence type="ECO:0000256" key="1">
    <source>
        <dbReference type="SAM" id="SignalP"/>
    </source>
</evidence>
<keyword evidence="1" id="KW-0732">Signal</keyword>
<name>A0ABS6A3L6_9GAMM</name>
<keyword evidence="3" id="KW-1185">Reference proteome</keyword>
<evidence type="ECO:0000313" key="2">
    <source>
        <dbReference type="EMBL" id="MBU2872564.1"/>
    </source>
</evidence>
<proteinExistence type="predicted"/>
<protein>
    <recommendedName>
        <fullName evidence="4">Porin</fullName>
    </recommendedName>
</protein>